<comment type="similarity">
    <text evidence="1 2">Belongs to the metallophosphoesterase superfamily. YfcE family.</text>
</comment>
<dbReference type="InterPro" id="IPR029052">
    <property type="entry name" value="Metallo-depent_PP-like"/>
</dbReference>
<evidence type="ECO:0000256" key="1">
    <source>
        <dbReference type="ARBA" id="ARBA00008950"/>
    </source>
</evidence>
<comment type="caution">
    <text evidence="4">The sequence shown here is derived from an EMBL/GenBank/DDBJ whole genome shotgun (WGS) entry which is preliminary data.</text>
</comment>
<dbReference type="Pfam" id="PF12850">
    <property type="entry name" value="Metallophos_2"/>
    <property type="match status" value="1"/>
</dbReference>
<dbReference type="RefSeq" id="WP_407883558.1">
    <property type="nucleotide sequence ID" value="NZ_BQXO01000003.1"/>
</dbReference>
<protein>
    <recommendedName>
        <fullName evidence="2">Phosphoesterase</fullName>
        <ecNumber evidence="2">3.1.4.-</ecNumber>
    </recommendedName>
</protein>
<dbReference type="SUPFAM" id="SSF56300">
    <property type="entry name" value="Metallo-dependent phosphatases"/>
    <property type="match status" value="1"/>
</dbReference>
<reference evidence="4 5" key="1">
    <citation type="submission" date="2022-03" db="EMBL/GenBank/DDBJ databases">
        <title>Draft genome sequence of Furfurilactobacillus curtus JCM 31185.</title>
        <authorList>
            <person name="Suzuki S."/>
            <person name="Endo A."/>
            <person name="Kajikawa A."/>
        </authorList>
    </citation>
    <scope>NUCLEOTIDE SEQUENCE [LARGE SCALE GENOMIC DNA]</scope>
    <source>
        <strain evidence="4 5">JCM 31185</strain>
    </source>
</reference>
<feature type="domain" description="Calcineurin-like phosphoesterase" evidence="3">
    <location>
        <begin position="1"/>
        <end position="147"/>
    </location>
</feature>
<dbReference type="InterPro" id="IPR041802">
    <property type="entry name" value="MPP_YfcE"/>
</dbReference>
<evidence type="ECO:0000313" key="4">
    <source>
        <dbReference type="EMBL" id="GKT05895.1"/>
    </source>
</evidence>
<comment type="cofactor">
    <cofactor evidence="2">
        <name>a divalent metal cation</name>
        <dbReference type="ChEBI" id="CHEBI:60240"/>
    </cofactor>
</comment>
<evidence type="ECO:0000313" key="5">
    <source>
        <dbReference type="Proteomes" id="UP001628078"/>
    </source>
</evidence>
<keyword evidence="2" id="KW-0479">Metal-binding</keyword>
<dbReference type="EMBL" id="BQXO01000003">
    <property type="protein sequence ID" value="GKT05895.1"/>
    <property type="molecule type" value="Genomic_DNA"/>
</dbReference>
<sequence>MKLLIVSDSHGDRAILEQLVAQFSGQIDGWFHCGDSELPADDPLWQTFHVVGGNMDFDPQYPKKLLIPMGNQRIFLTHGHRYQIKLDLTALALAAKQEKATMVFFGHSHELGLAQNDGTLFLNPGSVSQPRGEFAKLGGTFAIVSVSGQQCQVDFHTRDGQIVSELTTTFTMGDIK</sequence>
<dbReference type="PANTHER" id="PTHR11124">
    <property type="entry name" value="VACUOLAR SORTING PROTEIN VPS29"/>
    <property type="match status" value="1"/>
</dbReference>
<dbReference type="InterPro" id="IPR024654">
    <property type="entry name" value="Calcineurin-like_PHP_lpxH"/>
</dbReference>
<proteinExistence type="inferred from homology"/>
<dbReference type="Proteomes" id="UP001628078">
    <property type="component" value="Unassembled WGS sequence"/>
</dbReference>
<dbReference type="Gene3D" id="3.60.21.10">
    <property type="match status" value="1"/>
</dbReference>
<evidence type="ECO:0000259" key="3">
    <source>
        <dbReference type="Pfam" id="PF12850"/>
    </source>
</evidence>
<dbReference type="EC" id="3.1.4.-" evidence="2"/>
<organism evidence="4 5">
    <name type="scientific">Furfurilactobacillus curtus</name>
    <dbReference type="NCBI Taxonomy" id="1746200"/>
    <lineage>
        <taxon>Bacteria</taxon>
        <taxon>Bacillati</taxon>
        <taxon>Bacillota</taxon>
        <taxon>Bacilli</taxon>
        <taxon>Lactobacillales</taxon>
        <taxon>Lactobacillaceae</taxon>
        <taxon>Furfurilactobacillus</taxon>
    </lineage>
</organism>
<gene>
    <name evidence="4" type="ORF">JCM31185_11830</name>
</gene>
<evidence type="ECO:0000256" key="2">
    <source>
        <dbReference type="RuleBase" id="RU362039"/>
    </source>
</evidence>
<dbReference type="NCBIfam" id="TIGR00040">
    <property type="entry name" value="yfcE"/>
    <property type="match status" value="1"/>
</dbReference>
<accession>A0ABQ5JPE3</accession>
<dbReference type="CDD" id="cd00841">
    <property type="entry name" value="MPP_YfcE"/>
    <property type="match status" value="1"/>
</dbReference>
<dbReference type="InterPro" id="IPR000979">
    <property type="entry name" value="Phosphodiesterase_MJ0936/Vps29"/>
</dbReference>
<keyword evidence="5" id="KW-1185">Reference proteome</keyword>
<name>A0ABQ5JPE3_9LACO</name>